<dbReference type="Gene3D" id="3.40.50.300">
    <property type="entry name" value="P-loop containing nucleotide triphosphate hydrolases"/>
    <property type="match status" value="1"/>
</dbReference>
<dbReference type="EMBL" id="CP076135">
    <property type="protein sequence ID" value="QWG20569.1"/>
    <property type="molecule type" value="Genomic_DNA"/>
</dbReference>
<dbReference type="Proteomes" id="UP000680805">
    <property type="component" value="Chromosome"/>
</dbReference>
<feature type="domain" description="AAA+ ATPase" evidence="1">
    <location>
        <begin position="13"/>
        <end position="250"/>
    </location>
</feature>
<reference evidence="2" key="1">
    <citation type="submission" date="2021-06" db="EMBL/GenBank/DDBJ databases">
        <title>Bradyrhizobium sp. S2-11-2 Genome sequencing.</title>
        <authorList>
            <person name="Jin L."/>
        </authorList>
    </citation>
    <scope>NUCLEOTIDE SEQUENCE</scope>
    <source>
        <strain evidence="2">S2-11-2</strain>
    </source>
</reference>
<dbReference type="InterPro" id="IPR041685">
    <property type="entry name" value="AAA_GajA/Old/RecF-like"/>
</dbReference>
<dbReference type="PANTHER" id="PTHR43581:SF2">
    <property type="entry name" value="EXCINUCLEASE ATPASE SUBUNIT"/>
    <property type="match status" value="1"/>
</dbReference>
<dbReference type="KEGG" id="bsei:KMZ68_12435"/>
<dbReference type="SMART" id="SM00382">
    <property type="entry name" value="AAA"/>
    <property type="match status" value="1"/>
</dbReference>
<dbReference type="Pfam" id="PF13175">
    <property type="entry name" value="AAA_15"/>
    <property type="match status" value="1"/>
</dbReference>
<dbReference type="CDD" id="cd00267">
    <property type="entry name" value="ABC_ATPase"/>
    <property type="match status" value="1"/>
</dbReference>
<organism evidence="2 3">
    <name type="scientific">Bradyrhizobium sediminis</name>
    <dbReference type="NCBI Taxonomy" id="2840469"/>
    <lineage>
        <taxon>Bacteria</taxon>
        <taxon>Pseudomonadati</taxon>
        <taxon>Pseudomonadota</taxon>
        <taxon>Alphaproteobacteria</taxon>
        <taxon>Hyphomicrobiales</taxon>
        <taxon>Nitrobacteraceae</taxon>
        <taxon>Bradyrhizobium</taxon>
    </lineage>
</organism>
<accession>A0A975NV25</accession>
<dbReference type="PANTHER" id="PTHR43581">
    <property type="entry name" value="ATP/GTP PHOSPHATASE"/>
    <property type="match status" value="1"/>
</dbReference>
<gene>
    <name evidence="2" type="ORF">KMZ68_12435</name>
</gene>
<proteinExistence type="predicted"/>
<dbReference type="InterPro" id="IPR027417">
    <property type="entry name" value="P-loop_NTPase"/>
</dbReference>
<evidence type="ECO:0000259" key="1">
    <source>
        <dbReference type="SMART" id="SM00382"/>
    </source>
</evidence>
<dbReference type="InterPro" id="IPR051396">
    <property type="entry name" value="Bact_Antivir_Def_Nuclease"/>
</dbReference>
<name>A0A975NV25_9BRAD</name>
<evidence type="ECO:0000313" key="2">
    <source>
        <dbReference type="EMBL" id="QWG20569.1"/>
    </source>
</evidence>
<dbReference type="RefSeq" id="WP_215616031.1">
    <property type="nucleotide sequence ID" value="NZ_CP076135.1"/>
</dbReference>
<sequence>MDLEIAGRQFTNLAKINVLLGKNGSGKSTILRLLEQNKESLPRIGSANYITPERGGELTYSGGIETNIASNPDWGPTVRRSNRYDNFRQMSVTEFRKLETLVLRKIEKDTATRQDLDFSFDTTLNLINGLLDNVKITRGEASGFEIRDKISNEKRAPSTLSSGESELISLAIEILAFSYSSENYPEKTSYLLLDEPDVHLHPDLQERLIALLVEAIRGKGIIVIIATHSTAILGALSDNIDAHIGFASPAKQDVAFVAIRDSLRNILPIFGAHPLSNVFNKRPILLVEGDDDERIWQQAARSSAGRLKIWPCPAGDIQSLDEYENEVEAIAGAIYENAQAFSLRDRDDNPYEIDDKPIVKRMRLNCGTAENLIVSDDVLASLNTNWNTLLNQIEAWLRNYPNHPQSLSMQAFKTSEYDRQNAHLKSVRNVLMMLAGSQKPWEVAVGQAIASLITGTPMTGDHSLTTYLGPKLVDALGLRPRRRRFSSGRSRYT</sequence>
<protein>
    <submittedName>
        <fullName evidence="2">AAA family ATPase</fullName>
    </submittedName>
</protein>
<dbReference type="InterPro" id="IPR003593">
    <property type="entry name" value="AAA+_ATPase"/>
</dbReference>
<evidence type="ECO:0000313" key="3">
    <source>
        <dbReference type="Proteomes" id="UP000680805"/>
    </source>
</evidence>
<dbReference type="SUPFAM" id="SSF52540">
    <property type="entry name" value="P-loop containing nucleoside triphosphate hydrolases"/>
    <property type="match status" value="1"/>
</dbReference>
<dbReference type="AlphaFoldDB" id="A0A975NV25"/>